<name>A0A4Q7N183_9BACT</name>
<organism evidence="3 4">
    <name type="scientific">Pseudobacter ginsenosidimutans</name>
    <dbReference type="NCBI Taxonomy" id="661488"/>
    <lineage>
        <taxon>Bacteria</taxon>
        <taxon>Pseudomonadati</taxon>
        <taxon>Bacteroidota</taxon>
        <taxon>Chitinophagia</taxon>
        <taxon>Chitinophagales</taxon>
        <taxon>Chitinophagaceae</taxon>
        <taxon>Pseudobacter</taxon>
    </lineage>
</organism>
<dbReference type="NCBIfam" id="TIGR04057">
    <property type="entry name" value="SusC_RagA_signa"/>
    <property type="match status" value="1"/>
</dbReference>
<dbReference type="SUPFAM" id="SSF56935">
    <property type="entry name" value="Porins"/>
    <property type="match status" value="1"/>
</dbReference>
<comment type="caution">
    <text evidence="3">The sequence shown here is derived from an EMBL/GenBank/DDBJ whole genome shotgun (WGS) entry which is preliminary data.</text>
</comment>
<dbReference type="InterPro" id="IPR023997">
    <property type="entry name" value="TonB-dep_OMP_SusC/RagA_CS"/>
</dbReference>
<keyword evidence="1" id="KW-0812">Transmembrane</keyword>
<dbReference type="Proteomes" id="UP000293874">
    <property type="component" value="Unassembled WGS sequence"/>
</dbReference>
<dbReference type="EMBL" id="SGXA01000001">
    <property type="protein sequence ID" value="RZS75391.1"/>
    <property type="molecule type" value="Genomic_DNA"/>
</dbReference>
<comment type="similarity">
    <text evidence="1">Belongs to the TonB-dependent receptor family.</text>
</comment>
<dbReference type="Pfam" id="PF07715">
    <property type="entry name" value="Plug"/>
    <property type="match status" value="1"/>
</dbReference>
<proteinExistence type="inferred from homology"/>
<keyword evidence="1" id="KW-0472">Membrane</keyword>
<sequence length="1175" mass="130141">MTKTAFECADHLFPELNHLKHGNLSGGIKWRRTLTKTLVMKLAIFLLTAALFQARGNLLAQKVTISGKSITLKQVFDAIEKQTDFVVFSNESFLKNTKPVSITVHDVSVSELLELVLKDQPVQFSIKYNTIFLSPRAESKPGPVPALLQSTAPPLIIQGALRSAEGEILSGASVRVKQSGHGAITDSKGSFQLKTDEESPVLQITMVGYEMVEAVLKKTASGYDVAKVTGGIFTINNNAPGNIQINIAMKKAASMLDETQITAYGKTNRRMATGNIGTVTAEEIERQPVMTALEAIIGRVPGVEVKQVSGNSAAPMSITIRGGKSINSSANNDPLYVIDGIPMNNLNANFLLEGSGFSIGSVQGGMVNTLRGENMLLGINPGDIESISILKDADATAIYGSRGSNGVILITTKKAKQGPTRFALSVNNGTKSIQRYPTLLHTAEYLAIRREAFRNDGITPTRDNAPDLTIWDQNKYTDWQKTMVGTGSMTTINADVSGGMRQTTYRLSASYTTQKEIMNNGGKNLRGTFMSAINHTSTDQKFNFTLSNSLALTEVKAYNLKDFGNMAPNAPDIYNSKGEFNFEPYRIQGRSDFAFNGLKSPSESQTYFSNNTMYLSYEILRGLSISTRAGYQFSNNSNANYTPPSSIDQTIQPQPFSSMAYYGSSSIKNLQVEPQLKYRTNVGRGVLDVQLIATWQSAQTRSTTIIAQNFPNDAMLKSYNNAATVDPTDNYIAYKYLSAAAIIRYEWDRKYIVNLNGRRDGSSRFGPGKQFGNFGSVGLAWIVSEENWLKTLLPSWISLLKLRGSYGITGSDRMRDYEYLSRWSKNASLISSRSVYPYDGITSFHVLTPLNQQFQWESNRKSEIGASVSFLKDKMNLEVVYYSELSGNQLTTLPIPRMSGFEKTAKNWPAEIRNSGIEISANARLLQSNNWGLDVGFNIGRNRNKVIHFPDFENSSYYGQLKVGYSTSTVFALRYTGIDPLTGSYTFEDYNKDGVIYKDANAFPTSNTDDRYLAIETMPKFTGGFSLNLSYKTLRLHSSFAFKNGLRVDPYINTVPGDMTNFVLTNEIRNNHWKNPGDAARYPRYTTSKSTLGPIEYSDANYTNGSYVRLTNLSIAWSIPSEWISKIRIKNATFSIQAQNLFVLSPYKGLDPEISTFYMTTPVPRTITTNLSFNF</sequence>
<keyword evidence="1" id="KW-0998">Cell outer membrane</keyword>
<accession>A0A4Q7N183</accession>
<keyword evidence="4" id="KW-1185">Reference proteome</keyword>
<dbReference type="Pfam" id="PF13715">
    <property type="entry name" value="CarbopepD_reg_2"/>
    <property type="match status" value="1"/>
</dbReference>
<dbReference type="InterPro" id="IPR012910">
    <property type="entry name" value="Plug_dom"/>
</dbReference>
<evidence type="ECO:0000259" key="2">
    <source>
        <dbReference type="Pfam" id="PF07715"/>
    </source>
</evidence>
<keyword evidence="1" id="KW-1134">Transmembrane beta strand</keyword>
<feature type="domain" description="TonB-dependent receptor plug" evidence="2">
    <location>
        <begin position="270"/>
        <end position="407"/>
    </location>
</feature>
<dbReference type="AlphaFoldDB" id="A0A4Q7N183"/>
<dbReference type="PROSITE" id="PS52016">
    <property type="entry name" value="TONB_DEPENDENT_REC_3"/>
    <property type="match status" value="1"/>
</dbReference>
<dbReference type="InterPro" id="IPR008969">
    <property type="entry name" value="CarboxyPept-like_regulatory"/>
</dbReference>
<dbReference type="InterPro" id="IPR037066">
    <property type="entry name" value="Plug_dom_sf"/>
</dbReference>
<dbReference type="NCBIfam" id="TIGR04056">
    <property type="entry name" value="OMP_RagA_SusC"/>
    <property type="match status" value="1"/>
</dbReference>
<evidence type="ECO:0000313" key="4">
    <source>
        <dbReference type="Proteomes" id="UP000293874"/>
    </source>
</evidence>
<comment type="subcellular location">
    <subcellularLocation>
        <location evidence="1">Cell outer membrane</location>
        <topology evidence="1">Multi-pass membrane protein</topology>
    </subcellularLocation>
</comment>
<gene>
    <name evidence="3" type="ORF">EV199_1256</name>
</gene>
<dbReference type="Gene3D" id="2.170.130.10">
    <property type="entry name" value="TonB-dependent receptor, plug domain"/>
    <property type="match status" value="1"/>
</dbReference>
<dbReference type="GO" id="GO:0009279">
    <property type="term" value="C:cell outer membrane"/>
    <property type="evidence" value="ECO:0007669"/>
    <property type="project" value="UniProtKB-SubCell"/>
</dbReference>
<dbReference type="SUPFAM" id="SSF49464">
    <property type="entry name" value="Carboxypeptidase regulatory domain-like"/>
    <property type="match status" value="1"/>
</dbReference>
<dbReference type="InterPro" id="IPR039426">
    <property type="entry name" value="TonB-dep_rcpt-like"/>
</dbReference>
<reference evidence="3 4" key="1">
    <citation type="submission" date="2019-02" db="EMBL/GenBank/DDBJ databases">
        <title>Genomic Encyclopedia of Type Strains, Phase IV (KMG-IV): sequencing the most valuable type-strain genomes for metagenomic binning, comparative biology and taxonomic classification.</title>
        <authorList>
            <person name="Goeker M."/>
        </authorList>
    </citation>
    <scope>NUCLEOTIDE SEQUENCE [LARGE SCALE GENOMIC DNA]</scope>
    <source>
        <strain evidence="3 4">DSM 18116</strain>
    </source>
</reference>
<dbReference type="InterPro" id="IPR023996">
    <property type="entry name" value="TonB-dep_OMP_SusC/RagA"/>
</dbReference>
<protein>
    <submittedName>
        <fullName evidence="3">TonB-linked SusC/RagA family outer membrane protein</fullName>
    </submittedName>
</protein>
<evidence type="ECO:0000313" key="3">
    <source>
        <dbReference type="EMBL" id="RZS75391.1"/>
    </source>
</evidence>
<keyword evidence="1" id="KW-0813">Transport</keyword>
<evidence type="ECO:0000256" key="1">
    <source>
        <dbReference type="PROSITE-ProRule" id="PRU01360"/>
    </source>
</evidence>